<protein>
    <submittedName>
        <fullName evidence="2">Uncharacterized protein</fullName>
    </submittedName>
</protein>
<feature type="transmembrane region" description="Helical" evidence="1">
    <location>
        <begin position="156"/>
        <end position="174"/>
    </location>
</feature>
<feature type="transmembrane region" description="Helical" evidence="1">
    <location>
        <begin position="84"/>
        <end position="108"/>
    </location>
</feature>
<proteinExistence type="predicted"/>
<keyword evidence="1" id="KW-0812">Transmembrane</keyword>
<evidence type="ECO:0000256" key="1">
    <source>
        <dbReference type="SAM" id="Phobius"/>
    </source>
</evidence>
<organism evidence="2">
    <name type="scientific">Candidatus Methanophagaceae archaeon ANME-1 ERB6</name>
    <dbReference type="NCBI Taxonomy" id="2759912"/>
    <lineage>
        <taxon>Archaea</taxon>
        <taxon>Methanobacteriati</taxon>
        <taxon>Methanobacteriota</taxon>
        <taxon>Stenosarchaea group</taxon>
        <taxon>Methanomicrobia</taxon>
        <taxon>Candidatus Methanophagales</taxon>
        <taxon>Candidatus Methanophagaceae</taxon>
    </lineage>
</organism>
<feature type="transmembrane region" description="Helical" evidence="1">
    <location>
        <begin position="128"/>
        <end position="144"/>
    </location>
</feature>
<evidence type="ECO:0000313" key="2">
    <source>
        <dbReference type="EMBL" id="QNO53613.1"/>
    </source>
</evidence>
<sequence length="218" mass="24593">MQINEYVNVFRMRVHESSKLITKELLRHVPFTSFGAVTGIVIMFFTIHLSQNVSEMIFYTLHPIHVVLSALVTAGMYRLHGGKGWMVFLIGYTGSVGIATMSDIIFPYFGGTLLGVGMEFHLGFIERWWLVNPLAVLGILIAYWKPTTKFPHAGHVLLSTWASLFYLTAFGSTANWGFLLPFVFCILFLSVWFPCCLSDIIFPLLFVKEDNGNGNNNL</sequence>
<dbReference type="AlphaFoldDB" id="A0A7G9Z029"/>
<name>A0A7G9Z029_9EURY</name>
<dbReference type="EMBL" id="MT631547">
    <property type="protein sequence ID" value="QNO53613.1"/>
    <property type="molecule type" value="Genomic_DNA"/>
</dbReference>
<feature type="transmembrane region" description="Helical" evidence="1">
    <location>
        <begin position="56"/>
        <end position="77"/>
    </location>
</feature>
<keyword evidence="1" id="KW-1133">Transmembrane helix</keyword>
<accession>A0A7G9Z029</accession>
<feature type="transmembrane region" description="Helical" evidence="1">
    <location>
        <begin position="180"/>
        <end position="207"/>
    </location>
</feature>
<keyword evidence="1" id="KW-0472">Membrane</keyword>
<gene>
    <name evidence="2" type="ORF">NGENPBHE_00013</name>
</gene>
<reference evidence="2" key="1">
    <citation type="submission" date="2020-06" db="EMBL/GenBank/DDBJ databases">
        <title>Unique genomic features of the anaerobic methanotrophic archaea.</title>
        <authorList>
            <person name="Chadwick G.L."/>
            <person name="Skennerton C.T."/>
            <person name="Laso-Perez R."/>
            <person name="Leu A.O."/>
            <person name="Speth D.R."/>
            <person name="Yu H."/>
            <person name="Morgan-Lang C."/>
            <person name="Hatzenpichler R."/>
            <person name="Goudeau D."/>
            <person name="Malmstrom R."/>
            <person name="Brazelton W.J."/>
            <person name="Woyke T."/>
            <person name="Hallam S.J."/>
            <person name="Tyson G.W."/>
            <person name="Wegener G."/>
            <person name="Boetius A."/>
            <person name="Orphan V."/>
        </authorList>
    </citation>
    <scope>NUCLEOTIDE SEQUENCE</scope>
</reference>
<feature type="transmembrane region" description="Helical" evidence="1">
    <location>
        <begin position="29"/>
        <end position="50"/>
    </location>
</feature>